<dbReference type="InterPro" id="IPR052557">
    <property type="entry name" value="CAP/Cytokinesis_protein"/>
</dbReference>
<evidence type="ECO:0000313" key="2">
    <source>
        <dbReference type="EMBL" id="KAA9002093.1"/>
    </source>
</evidence>
<protein>
    <submittedName>
        <fullName evidence="2">Transglutaminase</fullName>
    </submittedName>
</protein>
<dbReference type="PANTHER" id="PTHR46333:SF2">
    <property type="entry name" value="CYTOKINESIS PROTEIN 3"/>
    <property type="match status" value="1"/>
</dbReference>
<dbReference type="PANTHER" id="PTHR46333">
    <property type="entry name" value="CYTOKINESIS PROTEIN 3"/>
    <property type="match status" value="1"/>
</dbReference>
<reference evidence="2 3" key="1">
    <citation type="submission" date="2019-09" db="EMBL/GenBank/DDBJ databases">
        <title>Bacillus ochoae sp. nov., Paenibacillus whitsoniae sp. nov., Paenibacillus spiritus sp. nov. Isolated from the Mars Exploration Rover during spacecraft assembly.</title>
        <authorList>
            <person name="Seuylemezian A."/>
            <person name="Vaishampayan P."/>
        </authorList>
    </citation>
    <scope>NUCLEOTIDE SEQUENCE [LARGE SCALE GENOMIC DNA]</scope>
    <source>
        <strain evidence="2 3">MER_111</strain>
    </source>
</reference>
<name>A0A5J5G5D2_9BACL</name>
<dbReference type="RefSeq" id="WP_150458798.1">
    <property type="nucleotide sequence ID" value="NZ_VYKK01000018.1"/>
</dbReference>
<dbReference type="AlphaFoldDB" id="A0A5J5G5D2"/>
<dbReference type="InterPro" id="IPR038765">
    <property type="entry name" value="Papain-like_cys_pep_sf"/>
</dbReference>
<dbReference type="Gene3D" id="3.10.620.30">
    <property type="match status" value="1"/>
</dbReference>
<evidence type="ECO:0000259" key="1">
    <source>
        <dbReference type="SMART" id="SM00460"/>
    </source>
</evidence>
<organism evidence="2 3">
    <name type="scientific">Paenibacillus spiritus</name>
    <dbReference type="NCBI Taxonomy" id="2496557"/>
    <lineage>
        <taxon>Bacteria</taxon>
        <taxon>Bacillati</taxon>
        <taxon>Bacillota</taxon>
        <taxon>Bacilli</taxon>
        <taxon>Bacillales</taxon>
        <taxon>Paenibacillaceae</taxon>
        <taxon>Paenibacillus</taxon>
    </lineage>
</organism>
<dbReference type="OrthoDB" id="9788327at2"/>
<evidence type="ECO:0000313" key="3">
    <source>
        <dbReference type="Proteomes" id="UP000367750"/>
    </source>
</evidence>
<dbReference type="InterPro" id="IPR002931">
    <property type="entry name" value="Transglutaminase-like"/>
</dbReference>
<proteinExistence type="predicted"/>
<gene>
    <name evidence="2" type="ORF">F4V43_13620</name>
</gene>
<keyword evidence="3" id="KW-1185">Reference proteome</keyword>
<dbReference type="Proteomes" id="UP000367750">
    <property type="component" value="Unassembled WGS sequence"/>
</dbReference>
<feature type="domain" description="Transglutaminase-like" evidence="1">
    <location>
        <begin position="171"/>
        <end position="231"/>
    </location>
</feature>
<accession>A0A5J5G5D2</accession>
<sequence length="375" mass="41268">MGKITKAVLLGMLVAAAVPPVVYWGRDEAYAASKDAALRNTAEMTARLAGAMTNRREGVSFAYAGSTSRLKAAIKTSIEQAMASDPYLYYIVDSYAYSYQGGSKSAQVSVKLKYRESLQETAYVDARVKAVLQKIVHPGMNPHEKVKAIHDWVVLNLRYDLSYTRYTAYEALHDGSAVCQGYSLLTYKLLKAAGIPVRIAEGTARQNGRSQSHAWNLVQLEGKWYHLDTTWDDPLPDRSGEASTNYYLLSDAQMRQDHSWTRDYPAAGTVYAGTLEKLAAAGGSEAAVYRALEKDLGYDILNEEQAVGSAAELSILALQKKAEGGTSVQFRYRGGESSLKSDLQQLYKLGFESLSYSAERLAGTNDLKVEVNWKS</sequence>
<dbReference type="SUPFAM" id="SSF54001">
    <property type="entry name" value="Cysteine proteinases"/>
    <property type="match status" value="1"/>
</dbReference>
<comment type="caution">
    <text evidence="2">The sequence shown here is derived from an EMBL/GenBank/DDBJ whole genome shotgun (WGS) entry which is preliminary data.</text>
</comment>
<dbReference type="SMART" id="SM00460">
    <property type="entry name" value="TGc"/>
    <property type="match status" value="1"/>
</dbReference>
<dbReference type="Pfam" id="PF01841">
    <property type="entry name" value="Transglut_core"/>
    <property type="match status" value="1"/>
</dbReference>
<dbReference type="EMBL" id="VYKK01000018">
    <property type="protein sequence ID" value="KAA9002093.1"/>
    <property type="molecule type" value="Genomic_DNA"/>
</dbReference>
<dbReference type="GO" id="GO:0005737">
    <property type="term" value="C:cytoplasm"/>
    <property type="evidence" value="ECO:0007669"/>
    <property type="project" value="TreeGrafter"/>
</dbReference>